<keyword evidence="4" id="KW-1185">Reference proteome</keyword>
<dbReference type="AlphaFoldDB" id="A0AAU9KJC6"/>
<comment type="caution">
    <text evidence="3">The sequence shown here is derived from an EMBL/GenBank/DDBJ whole genome shotgun (WGS) entry which is preliminary data.</text>
</comment>
<sequence length="496" mass="57176">MDSHRHTKISPILPNLRDQIKNSGTAKDLLKCTSAISSPRASHAMTERSALNKLKSQKYIALLDHNDLSQHSSTALDHWLPHRNQTPLNSVHFFRISEPEFKYHHFNSPSIKTKSDIIEALRELIASQKQYDAGQSINRLKLLLKMLEILSNEEGKYQAEMKYIVDEIKKAVFANKDEVKPKLLEIVYEKHTDALSDLDGYIPYSYLYDILNEINDGYIEKERQYHKDIEEIKKKNFDEIISLNQTIEELQRKIDGKSEGNIDIADDYKRLNDDFDRKMRELKIALSKNSELDSKLKTCKKALKDAEFLNSDINDELKKLSQTNAELSEQLRVANADYEKIKDKCEKVSGGYSTIVYKLKQSYESNDELERRISQLLKEKSDLSVRAAAGYEGLTPRPSLEPLFREIGGNFHEGHSTVEKIGMLLSQIVDWKNRNLPHRKTRKSVLRSPREDSQSPGLIDEDKKAKEGAYIELFLPTNSRRSVMEKQISWGPLLQP</sequence>
<evidence type="ECO:0000313" key="3">
    <source>
        <dbReference type="EMBL" id="CAG9333445.1"/>
    </source>
</evidence>
<proteinExistence type="predicted"/>
<dbReference type="Proteomes" id="UP001162131">
    <property type="component" value="Unassembled WGS sequence"/>
</dbReference>
<gene>
    <name evidence="3" type="ORF">BSTOLATCC_MIC58257</name>
</gene>
<keyword evidence="1" id="KW-0175">Coiled coil</keyword>
<protein>
    <submittedName>
        <fullName evidence="3">Uncharacterized protein</fullName>
    </submittedName>
</protein>
<dbReference type="EMBL" id="CAJZBQ010000056">
    <property type="protein sequence ID" value="CAG9333445.1"/>
    <property type="molecule type" value="Genomic_DNA"/>
</dbReference>
<reference evidence="3" key="1">
    <citation type="submission" date="2021-09" db="EMBL/GenBank/DDBJ databases">
        <authorList>
            <consortium name="AG Swart"/>
            <person name="Singh M."/>
            <person name="Singh A."/>
            <person name="Seah K."/>
            <person name="Emmerich C."/>
        </authorList>
    </citation>
    <scope>NUCLEOTIDE SEQUENCE</scope>
    <source>
        <strain evidence="3">ATCC30299</strain>
    </source>
</reference>
<accession>A0AAU9KJC6</accession>
<organism evidence="3 4">
    <name type="scientific">Blepharisma stoltei</name>
    <dbReference type="NCBI Taxonomy" id="1481888"/>
    <lineage>
        <taxon>Eukaryota</taxon>
        <taxon>Sar</taxon>
        <taxon>Alveolata</taxon>
        <taxon>Ciliophora</taxon>
        <taxon>Postciliodesmatophora</taxon>
        <taxon>Heterotrichea</taxon>
        <taxon>Heterotrichida</taxon>
        <taxon>Blepharismidae</taxon>
        <taxon>Blepharisma</taxon>
    </lineage>
</organism>
<feature type="coiled-coil region" evidence="1">
    <location>
        <begin position="233"/>
        <end position="386"/>
    </location>
</feature>
<name>A0AAU9KJC6_9CILI</name>
<evidence type="ECO:0000256" key="2">
    <source>
        <dbReference type="SAM" id="MobiDB-lite"/>
    </source>
</evidence>
<feature type="region of interest" description="Disordered" evidence="2">
    <location>
        <begin position="440"/>
        <end position="463"/>
    </location>
</feature>
<evidence type="ECO:0000313" key="4">
    <source>
        <dbReference type="Proteomes" id="UP001162131"/>
    </source>
</evidence>
<evidence type="ECO:0000256" key="1">
    <source>
        <dbReference type="SAM" id="Coils"/>
    </source>
</evidence>